<gene>
    <name evidence="1" type="ORF">A2589_01470</name>
</gene>
<dbReference type="STRING" id="1802439.A2589_01470"/>
<comment type="caution">
    <text evidence="1">The sequence shown here is derived from an EMBL/GenBank/DDBJ whole genome shotgun (WGS) entry which is preliminary data.</text>
</comment>
<dbReference type="Proteomes" id="UP000177838">
    <property type="component" value="Unassembled WGS sequence"/>
</dbReference>
<name>A0A1G2QFX3_9BACT</name>
<dbReference type="AlphaFoldDB" id="A0A1G2QFX3"/>
<evidence type="ECO:0000313" key="1">
    <source>
        <dbReference type="EMBL" id="OHA59514.1"/>
    </source>
</evidence>
<accession>A0A1G2QFX3</accession>
<reference evidence="1 2" key="1">
    <citation type="journal article" date="2016" name="Nat. Commun.">
        <title>Thousands of microbial genomes shed light on interconnected biogeochemical processes in an aquifer system.</title>
        <authorList>
            <person name="Anantharaman K."/>
            <person name="Brown C.T."/>
            <person name="Hug L.A."/>
            <person name="Sharon I."/>
            <person name="Castelle C.J."/>
            <person name="Probst A.J."/>
            <person name="Thomas B.C."/>
            <person name="Singh A."/>
            <person name="Wilkins M.J."/>
            <person name="Karaoz U."/>
            <person name="Brodie E.L."/>
            <person name="Williams K.H."/>
            <person name="Hubbard S.S."/>
            <person name="Banfield J.F."/>
        </authorList>
    </citation>
    <scope>NUCLEOTIDE SEQUENCE [LARGE SCALE GENOMIC DNA]</scope>
</reference>
<sequence length="151" mass="15587">MKKIFQSSLVRFNSFIGLSLGLAIIGVLTLGLPHLSQAATYAYVNTSGTVLNVTANTSAGAIATAPNIGMHSGVMLIDNTNYSYNAPTAPATGGALSGYLYVNSSGQVVHVNSDTSAEAFADANNIATHSGVMIIDSFADGQMINDQVTVR</sequence>
<organism evidence="1 2">
    <name type="scientific">Candidatus Vogelbacteria bacterium RIFOXYD1_FULL_46_19</name>
    <dbReference type="NCBI Taxonomy" id="1802439"/>
    <lineage>
        <taxon>Bacteria</taxon>
        <taxon>Candidatus Vogeliibacteriota</taxon>
    </lineage>
</organism>
<dbReference type="EMBL" id="MHTK01000006">
    <property type="protein sequence ID" value="OHA59514.1"/>
    <property type="molecule type" value="Genomic_DNA"/>
</dbReference>
<proteinExistence type="predicted"/>
<protein>
    <submittedName>
        <fullName evidence="1">Uncharacterized protein</fullName>
    </submittedName>
</protein>
<evidence type="ECO:0000313" key="2">
    <source>
        <dbReference type="Proteomes" id="UP000177838"/>
    </source>
</evidence>